<evidence type="ECO:0000313" key="1">
    <source>
        <dbReference type="EMBL" id="CAD9483485.1"/>
    </source>
</evidence>
<proteinExistence type="predicted"/>
<organism evidence="1">
    <name type="scientific">Octactis speculum</name>
    <dbReference type="NCBI Taxonomy" id="3111310"/>
    <lineage>
        <taxon>Eukaryota</taxon>
        <taxon>Sar</taxon>
        <taxon>Stramenopiles</taxon>
        <taxon>Ochrophyta</taxon>
        <taxon>Dictyochophyceae</taxon>
        <taxon>Dictyochales</taxon>
        <taxon>Dictyochaceae</taxon>
        <taxon>Octactis</taxon>
    </lineage>
</organism>
<gene>
    <name evidence="1" type="ORF">DSPE1174_LOCUS30350</name>
</gene>
<accession>A0A7S2H8F4</accession>
<name>A0A7S2H8F4_9STRA</name>
<protein>
    <submittedName>
        <fullName evidence="1">Uncharacterized protein</fullName>
    </submittedName>
</protein>
<reference evidence="1" key="1">
    <citation type="submission" date="2021-01" db="EMBL/GenBank/DDBJ databases">
        <authorList>
            <person name="Corre E."/>
            <person name="Pelletier E."/>
            <person name="Niang G."/>
            <person name="Scheremetjew M."/>
            <person name="Finn R."/>
            <person name="Kale V."/>
            <person name="Holt S."/>
            <person name="Cochrane G."/>
            <person name="Meng A."/>
            <person name="Brown T."/>
            <person name="Cohen L."/>
        </authorList>
    </citation>
    <scope>NUCLEOTIDE SEQUENCE</scope>
    <source>
        <strain evidence="1">CCMP1381</strain>
    </source>
</reference>
<sequence>MIQLLVSQVVEGSDDTNIFFAVSSSRRRRHIQDNKTSVERIISGSSFEFLRRTYHNDNARKFESSSFIVIGIWRRRSIDDRKAFEPGGMNGDHNTGSTGFAAFSFFARTGTTHVISTSRR</sequence>
<dbReference type="AlphaFoldDB" id="A0A7S2H8F4"/>
<dbReference type="EMBL" id="HBGS01058174">
    <property type="protein sequence ID" value="CAD9483485.1"/>
    <property type="molecule type" value="Transcribed_RNA"/>
</dbReference>